<protein>
    <submittedName>
        <fullName evidence="1">Uncharacterized protein</fullName>
    </submittedName>
</protein>
<organism evidence="1 2">
    <name type="scientific">Stylosanthes scabra</name>
    <dbReference type="NCBI Taxonomy" id="79078"/>
    <lineage>
        <taxon>Eukaryota</taxon>
        <taxon>Viridiplantae</taxon>
        <taxon>Streptophyta</taxon>
        <taxon>Embryophyta</taxon>
        <taxon>Tracheophyta</taxon>
        <taxon>Spermatophyta</taxon>
        <taxon>Magnoliopsida</taxon>
        <taxon>eudicotyledons</taxon>
        <taxon>Gunneridae</taxon>
        <taxon>Pentapetalae</taxon>
        <taxon>rosids</taxon>
        <taxon>fabids</taxon>
        <taxon>Fabales</taxon>
        <taxon>Fabaceae</taxon>
        <taxon>Papilionoideae</taxon>
        <taxon>50 kb inversion clade</taxon>
        <taxon>dalbergioids sensu lato</taxon>
        <taxon>Dalbergieae</taxon>
        <taxon>Pterocarpus clade</taxon>
        <taxon>Stylosanthes</taxon>
    </lineage>
</organism>
<dbReference type="EMBL" id="JASCZI010215797">
    <property type="protein sequence ID" value="MED6202567.1"/>
    <property type="molecule type" value="Genomic_DNA"/>
</dbReference>
<feature type="non-terminal residue" evidence="1">
    <location>
        <position position="258"/>
    </location>
</feature>
<comment type="caution">
    <text evidence="1">The sequence shown here is derived from an EMBL/GenBank/DDBJ whole genome shotgun (WGS) entry which is preliminary data.</text>
</comment>
<proteinExistence type="predicted"/>
<keyword evidence="2" id="KW-1185">Reference proteome</keyword>
<dbReference type="Proteomes" id="UP001341840">
    <property type="component" value="Unassembled WGS sequence"/>
</dbReference>
<evidence type="ECO:0000313" key="2">
    <source>
        <dbReference type="Proteomes" id="UP001341840"/>
    </source>
</evidence>
<reference evidence="1 2" key="1">
    <citation type="journal article" date="2023" name="Plants (Basel)">
        <title>Bridging the Gap: Combining Genomics and Transcriptomics Approaches to Understand Stylosanthes scabra, an Orphan Legume from the Brazilian Caatinga.</title>
        <authorList>
            <person name="Ferreira-Neto J.R.C."/>
            <person name="da Silva M.D."/>
            <person name="Binneck E."/>
            <person name="de Melo N.F."/>
            <person name="da Silva R.H."/>
            <person name="de Melo A.L.T.M."/>
            <person name="Pandolfi V."/>
            <person name="Bustamante F.O."/>
            <person name="Brasileiro-Vidal A.C."/>
            <person name="Benko-Iseppon A.M."/>
        </authorList>
    </citation>
    <scope>NUCLEOTIDE SEQUENCE [LARGE SCALE GENOMIC DNA]</scope>
    <source>
        <tissue evidence="1">Leaves</tissue>
    </source>
</reference>
<accession>A0ABU6XXX6</accession>
<sequence length="258" mass="29248">MAQRQPRFQFNPVGTILWYPIQQPFWIVYPGGEVFAPSFPTLPAMQPEFLLGAYFPGASQSYPNHQFLNPEAALYQHHQFLNPEALNQHHHFLNPEAAPYQHHQFLNHEAAPYQHHQRQTGTPIPDVNDLGEEDQNDLGEDAAALVSSIICSSTEQPSFSSRLGNQSNPGITVVFRDYPLLHVELRVQMNRDCNLFDLSRVVQVFSNYIASRPSLLQAAVAEKVIVVSDGGHSILYRNPATRFGYFPFIDQVIVIERL</sequence>
<name>A0ABU6XXX6_9FABA</name>
<evidence type="ECO:0000313" key="1">
    <source>
        <dbReference type="EMBL" id="MED6202567.1"/>
    </source>
</evidence>
<gene>
    <name evidence="1" type="ORF">PIB30_106844</name>
</gene>